<dbReference type="InterPro" id="IPR045372">
    <property type="entry name" value="YidB"/>
</dbReference>
<dbReference type="STRING" id="49186.SAMN05421647_10941"/>
<dbReference type="RefSeq" id="WP_076464769.1">
    <property type="nucleotide sequence ID" value="NZ_FTMN01000009.1"/>
</dbReference>
<gene>
    <name evidence="1" type="ORF">SAMN05421647_10941</name>
</gene>
<dbReference type="SUPFAM" id="SSF140804">
    <property type="entry name" value="YidB-like"/>
    <property type="match status" value="1"/>
</dbReference>
<dbReference type="Proteomes" id="UP000186895">
    <property type="component" value="Unassembled WGS sequence"/>
</dbReference>
<evidence type="ECO:0008006" key="3">
    <source>
        <dbReference type="Google" id="ProtNLM"/>
    </source>
</evidence>
<keyword evidence="2" id="KW-1185">Reference proteome</keyword>
<dbReference type="eggNOG" id="COG3753">
    <property type="taxonomic scope" value="Bacteria"/>
</dbReference>
<organism evidence="1 2">
    <name type="scientific">Marinobacterium stanieri</name>
    <dbReference type="NCBI Taxonomy" id="49186"/>
    <lineage>
        <taxon>Bacteria</taxon>
        <taxon>Pseudomonadati</taxon>
        <taxon>Pseudomonadota</taxon>
        <taxon>Gammaproteobacteria</taxon>
        <taxon>Oceanospirillales</taxon>
        <taxon>Oceanospirillaceae</taxon>
        <taxon>Marinobacterium</taxon>
    </lineage>
</organism>
<name>A0A1N6VPD3_9GAMM</name>
<accession>A0A1N6VPD3</accession>
<dbReference type="Gene3D" id="1.10.10.690">
    <property type="entry name" value="YidB-like"/>
    <property type="match status" value="1"/>
</dbReference>
<reference evidence="1 2" key="1">
    <citation type="submission" date="2017-01" db="EMBL/GenBank/DDBJ databases">
        <authorList>
            <person name="Mah S.A."/>
            <person name="Swanson W.J."/>
            <person name="Moy G.W."/>
            <person name="Vacquier V.D."/>
        </authorList>
    </citation>
    <scope>NUCLEOTIDE SEQUENCE [LARGE SCALE GENOMIC DNA]</scope>
    <source>
        <strain evidence="1 2">DSM 7027</strain>
    </source>
</reference>
<sequence length="139" mass="13843">MSLINMAAQLFISKLGGTGEQLDTGSVVAALQNLLPTEGGELDLSALVGQFTSGGGLADLASSWLGGGDNEAISPSTLMDVLGNDQVSEFAGQLGLGEDTAAEGLAQMIPELIDGNSEGGDLLGGAVGDMAKGMLGKLF</sequence>
<dbReference type="Pfam" id="PF20159">
    <property type="entry name" value="YidB"/>
    <property type="match status" value="1"/>
</dbReference>
<proteinExistence type="predicted"/>
<evidence type="ECO:0000313" key="1">
    <source>
        <dbReference type="EMBL" id="SIQ79721.1"/>
    </source>
</evidence>
<protein>
    <recommendedName>
        <fullName evidence="3">DUF937 domain-containing protein</fullName>
    </recommendedName>
</protein>
<dbReference type="AlphaFoldDB" id="A0A1N6VPD3"/>
<dbReference type="InterPro" id="IPR027405">
    <property type="entry name" value="YidB-like"/>
</dbReference>
<evidence type="ECO:0000313" key="2">
    <source>
        <dbReference type="Proteomes" id="UP000186895"/>
    </source>
</evidence>
<dbReference type="EMBL" id="FTMN01000009">
    <property type="protein sequence ID" value="SIQ79721.1"/>
    <property type="molecule type" value="Genomic_DNA"/>
</dbReference>